<dbReference type="PANTHER" id="PTHR33446:SF2">
    <property type="entry name" value="PROTEIN TONB"/>
    <property type="match status" value="1"/>
</dbReference>
<comment type="similarity">
    <text evidence="2">Belongs to the TonB family.</text>
</comment>
<feature type="domain" description="TonB C-terminal" evidence="11">
    <location>
        <begin position="26"/>
        <end position="122"/>
    </location>
</feature>
<dbReference type="SUPFAM" id="SSF74653">
    <property type="entry name" value="TolA/TonB C-terminal domain"/>
    <property type="match status" value="1"/>
</dbReference>
<keyword evidence="9" id="KW-0472">Membrane</keyword>
<evidence type="ECO:0000256" key="8">
    <source>
        <dbReference type="ARBA" id="ARBA00022989"/>
    </source>
</evidence>
<proteinExistence type="inferred from homology"/>
<reference evidence="12 13" key="1">
    <citation type="submission" date="2017-10" db="EMBL/GenBank/DDBJ databases">
        <title>Whole genome sequencing of members of genus Pseudoxanthomonas.</title>
        <authorList>
            <person name="Kumar S."/>
            <person name="Bansal K."/>
            <person name="Kaur A."/>
            <person name="Patil P."/>
            <person name="Sharma S."/>
            <person name="Patil P.B."/>
        </authorList>
    </citation>
    <scope>NUCLEOTIDE SEQUENCE [LARGE SCALE GENOMIC DNA]</scope>
    <source>
        <strain evidence="12 13">DSM 17109</strain>
    </source>
</reference>
<feature type="signal peptide" evidence="10">
    <location>
        <begin position="1"/>
        <end position="25"/>
    </location>
</feature>
<evidence type="ECO:0000256" key="6">
    <source>
        <dbReference type="ARBA" id="ARBA00022692"/>
    </source>
</evidence>
<evidence type="ECO:0000256" key="5">
    <source>
        <dbReference type="ARBA" id="ARBA00022519"/>
    </source>
</evidence>
<dbReference type="PROSITE" id="PS52015">
    <property type="entry name" value="TONB_CTD"/>
    <property type="match status" value="1"/>
</dbReference>
<keyword evidence="5" id="KW-0997">Cell inner membrane</keyword>
<evidence type="ECO:0000256" key="1">
    <source>
        <dbReference type="ARBA" id="ARBA00004383"/>
    </source>
</evidence>
<sequence length="270" mass="29692">MTMRLLIARVLLLLANAFAATSVQAAEDAGPHVIESPQPRYPAEAFYLGITGTAVLIMDVDRGGAVKEVFVEQSSRNRMLDKAAIDAARTWRFSPALVNGVPVSGRVRVPMSFALEPDAIEDDAIRDRAFTLPPRLQLPESPRFHDADGTVAGYIEDPIPLEAGSVADAIALLKARGSQRSATGLSPDVAIYTLDGENDRTRWLVYEGDHYYAPSLVRKRLTHDGRRAYQVTRMLCESKVPDVCTRLAGTVQRPYRQRAVPLRTVPRDAP</sequence>
<dbReference type="InterPro" id="IPR051045">
    <property type="entry name" value="TonB-dependent_transducer"/>
</dbReference>
<evidence type="ECO:0000259" key="11">
    <source>
        <dbReference type="PROSITE" id="PS52015"/>
    </source>
</evidence>
<evidence type="ECO:0000313" key="12">
    <source>
        <dbReference type="EMBL" id="KAF1724660.1"/>
    </source>
</evidence>
<dbReference type="PANTHER" id="PTHR33446">
    <property type="entry name" value="PROTEIN TONB-RELATED"/>
    <property type="match status" value="1"/>
</dbReference>
<dbReference type="InterPro" id="IPR006260">
    <property type="entry name" value="TonB/TolA_C"/>
</dbReference>
<evidence type="ECO:0000256" key="7">
    <source>
        <dbReference type="ARBA" id="ARBA00022927"/>
    </source>
</evidence>
<organism evidence="12 13">
    <name type="scientific">Pseudoxanthomonas japonensis</name>
    <dbReference type="NCBI Taxonomy" id="69284"/>
    <lineage>
        <taxon>Bacteria</taxon>
        <taxon>Pseudomonadati</taxon>
        <taxon>Pseudomonadota</taxon>
        <taxon>Gammaproteobacteria</taxon>
        <taxon>Lysobacterales</taxon>
        <taxon>Lysobacteraceae</taxon>
        <taxon>Pseudoxanthomonas</taxon>
    </lineage>
</organism>
<name>A0ABQ6ZG57_9GAMM</name>
<dbReference type="Gene3D" id="3.30.1150.10">
    <property type="match status" value="1"/>
</dbReference>
<keyword evidence="7" id="KW-0653">Protein transport</keyword>
<comment type="subcellular location">
    <subcellularLocation>
        <location evidence="1">Cell inner membrane</location>
        <topology evidence="1">Single-pass membrane protein</topology>
        <orientation evidence="1">Periplasmic side</orientation>
    </subcellularLocation>
</comment>
<comment type="caution">
    <text evidence="12">The sequence shown here is derived from an EMBL/GenBank/DDBJ whole genome shotgun (WGS) entry which is preliminary data.</text>
</comment>
<keyword evidence="3" id="KW-0813">Transport</keyword>
<evidence type="ECO:0000256" key="3">
    <source>
        <dbReference type="ARBA" id="ARBA00022448"/>
    </source>
</evidence>
<dbReference type="Pfam" id="PF03544">
    <property type="entry name" value="TonB_C"/>
    <property type="match status" value="1"/>
</dbReference>
<keyword evidence="4" id="KW-1003">Cell membrane</keyword>
<dbReference type="InterPro" id="IPR037682">
    <property type="entry name" value="TonB_C"/>
</dbReference>
<evidence type="ECO:0000256" key="4">
    <source>
        <dbReference type="ARBA" id="ARBA00022475"/>
    </source>
</evidence>
<accession>A0ABQ6ZG57</accession>
<evidence type="ECO:0000256" key="9">
    <source>
        <dbReference type="ARBA" id="ARBA00023136"/>
    </source>
</evidence>
<keyword evidence="8" id="KW-1133">Transmembrane helix</keyword>
<gene>
    <name evidence="12" type="ORF">CSC78_11285</name>
</gene>
<keyword evidence="13" id="KW-1185">Reference proteome</keyword>
<protein>
    <recommendedName>
        <fullName evidence="11">TonB C-terminal domain-containing protein</fullName>
    </recommendedName>
</protein>
<evidence type="ECO:0000256" key="10">
    <source>
        <dbReference type="SAM" id="SignalP"/>
    </source>
</evidence>
<dbReference type="EMBL" id="PDWW01000015">
    <property type="protein sequence ID" value="KAF1724660.1"/>
    <property type="molecule type" value="Genomic_DNA"/>
</dbReference>
<keyword evidence="10" id="KW-0732">Signal</keyword>
<dbReference type="Proteomes" id="UP000781710">
    <property type="component" value="Unassembled WGS sequence"/>
</dbReference>
<dbReference type="NCBIfam" id="TIGR01352">
    <property type="entry name" value="tonB_Cterm"/>
    <property type="match status" value="1"/>
</dbReference>
<evidence type="ECO:0000313" key="13">
    <source>
        <dbReference type="Proteomes" id="UP000781710"/>
    </source>
</evidence>
<keyword evidence="6" id="KW-0812">Transmembrane</keyword>
<feature type="chain" id="PRO_5046770742" description="TonB C-terminal domain-containing protein" evidence="10">
    <location>
        <begin position="26"/>
        <end position="270"/>
    </location>
</feature>
<evidence type="ECO:0000256" key="2">
    <source>
        <dbReference type="ARBA" id="ARBA00006555"/>
    </source>
</evidence>